<dbReference type="EMBL" id="CP155447">
    <property type="protein sequence ID" value="XBH03878.1"/>
    <property type="molecule type" value="Genomic_DNA"/>
</dbReference>
<organism evidence="3">
    <name type="scientific">Singulisphaera sp. Ch08</name>
    <dbReference type="NCBI Taxonomy" id="3120278"/>
    <lineage>
        <taxon>Bacteria</taxon>
        <taxon>Pseudomonadati</taxon>
        <taxon>Planctomycetota</taxon>
        <taxon>Planctomycetia</taxon>
        <taxon>Isosphaerales</taxon>
        <taxon>Isosphaeraceae</taxon>
        <taxon>Singulisphaera</taxon>
    </lineage>
</organism>
<feature type="compositionally biased region" description="Low complexity" evidence="1">
    <location>
        <begin position="534"/>
        <end position="547"/>
    </location>
</feature>
<reference evidence="3" key="1">
    <citation type="submission" date="2024-05" db="EMBL/GenBank/DDBJ databases">
        <title>Planctomycetes of the genus Singulisphaera possess chitinolytic capabilities.</title>
        <authorList>
            <person name="Ivanova A."/>
        </authorList>
    </citation>
    <scope>NUCLEOTIDE SEQUENCE</scope>
    <source>
        <strain evidence="3">Ch08T</strain>
    </source>
</reference>
<feature type="domain" description="GTPase-associated protein 1 middle" evidence="2">
    <location>
        <begin position="159"/>
        <end position="225"/>
    </location>
</feature>
<feature type="region of interest" description="Disordered" evidence="1">
    <location>
        <begin position="527"/>
        <end position="548"/>
    </location>
</feature>
<name>A0AAU7CEJ3_9BACT</name>
<proteinExistence type="predicted"/>
<dbReference type="RefSeq" id="WP_406696620.1">
    <property type="nucleotide sequence ID" value="NZ_CP155447.1"/>
</dbReference>
<dbReference type="AlphaFoldDB" id="A0AAU7CEJ3"/>
<evidence type="ECO:0000259" key="2">
    <source>
        <dbReference type="Pfam" id="PF20014"/>
    </source>
</evidence>
<evidence type="ECO:0000313" key="3">
    <source>
        <dbReference type="EMBL" id="XBH03878.1"/>
    </source>
</evidence>
<evidence type="ECO:0000256" key="1">
    <source>
        <dbReference type="SAM" id="MobiDB-lite"/>
    </source>
</evidence>
<accession>A0AAU7CEJ3</accession>
<dbReference type="Pfam" id="PF20014">
    <property type="entry name" value="GAP1-M"/>
    <property type="match status" value="1"/>
</dbReference>
<gene>
    <name evidence="3" type="ORF">V5E97_37110</name>
</gene>
<protein>
    <recommendedName>
        <fullName evidence="2">GTPase-associated protein 1 middle domain-containing protein</fullName>
    </recommendedName>
</protein>
<dbReference type="InterPro" id="IPR045401">
    <property type="entry name" value="GAP1-M"/>
</dbReference>
<sequence>MKQIYYTQCPIGYGLGASNGFQIKRLTPGYPISGDFRYLGLRAFLAGTRTMAPSALRYRRNEQGEAEVAWLAPRSHEYDTERGRWGRPGGHFAHGLLLDDTELETLGNWPAGLFNRPLWIRSDPVPSRGEPPAALELSVADLSDPPGFDAFDKLVPGTDATLLAQLLTSLAAVVREGRTLFLIDDPERLADRIALLTLAFPAAWRPALTFSTYHDRPEELPGFRIQGSIPAARPNRHALLANGIVADLGSGRIEPQIEPTPWATTLANWLTARGPANRWAWEETARRAGIARSSCATDSIWTDEWLNQLHDFDRLAHPKRNAPAETGEWAELASLTRWARRHGLAEELVKARPPSWWREVTGGSNDARLALREHLAQPSAWIPDDEPGGWGELIARWSRDLAPNERISLIEAALGSAPAADRPGFVRALIGALPDPEARETLRWLQALPSSDRALLLALGVRSAVADALKNQDTRPIRSVLVQAFGLPESLPAVLDALAAEAATQPSAIEEMAAWIARALEPAGPGPLRSSCAGHSARGMRRSSGSSPICDESLRIRRTEKAGRPSIRWSRSRCKVSSELSRSKSVGILLCRMKPFAGPWKRFS</sequence>